<dbReference type="InterPro" id="IPR000742">
    <property type="entry name" value="EGF"/>
</dbReference>
<dbReference type="PROSITE" id="PS00022">
    <property type="entry name" value="EGF_1"/>
    <property type="match status" value="1"/>
</dbReference>
<organism evidence="2 3">
    <name type="scientific">Caenorhabditis auriculariae</name>
    <dbReference type="NCBI Taxonomy" id="2777116"/>
    <lineage>
        <taxon>Eukaryota</taxon>
        <taxon>Metazoa</taxon>
        <taxon>Ecdysozoa</taxon>
        <taxon>Nematoda</taxon>
        <taxon>Chromadorea</taxon>
        <taxon>Rhabditida</taxon>
        <taxon>Rhabditina</taxon>
        <taxon>Rhabditomorpha</taxon>
        <taxon>Rhabditoidea</taxon>
        <taxon>Rhabditidae</taxon>
        <taxon>Peloderinae</taxon>
        <taxon>Caenorhabditis</taxon>
    </lineage>
</organism>
<name>A0A8S1GZY1_9PELO</name>
<gene>
    <name evidence="2" type="ORF">CAUJ_LOCUS2529</name>
</gene>
<sequence>MDGVRHRILYNITITSHTAPEDAPAPAVMRVRSRLCPGRGGGNGWCVLRDDRPRCECYGGHGGPDCLLSESEEMTTTMEALEWLPTTNTLTAAVTWLWWRCSYSRLPNVGREWYDPDRTTRAPTAPAILEL</sequence>
<comment type="caution">
    <text evidence="2">The sequence shown here is derived from an EMBL/GenBank/DDBJ whole genome shotgun (WGS) entry which is preliminary data.</text>
</comment>
<evidence type="ECO:0000313" key="3">
    <source>
        <dbReference type="Proteomes" id="UP000835052"/>
    </source>
</evidence>
<evidence type="ECO:0000259" key="1">
    <source>
        <dbReference type="PROSITE" id="PS00022"/>
    </source>
</evidence>
<proteinExistence type="predicted"/>
<feature type="domain" description="EGF-like" evidence="1">
    <location>
        <begin position="55"/>
        <end position="66"/>
    </location>
</feature>
<reference evidence="2" key="1">
    <citation type="submission" date="2020-10" db="EMBL/GenBank/DDBJ databases">
        <authorList>
            <person name="Kikuchi T."/>
        </authorList>
    </citation>
    <scope>NUCLEOTIDE SEQUENCE</scope>
    <source>
        <strain evidence="2">NKZ352</strain>
    </source>
</reference>
<dbReference type="AlphaFoldDB" id="A0A8S1GZY1"/>
<keyword evidence="3" id="KW-1185">Reference proteome</keyword>
<dbReference type="Proteomes" id="UP000835052">
    <property type="component" value="Unassembled WGS sequence"/>
</dbReference>
<dbReference type="EMBL" id="CAJGYM010000005">
    <property type="protein sequence ID" value="CAD6186610.1"/>
    <property type="molecule type" value="Genomic_DNA"/>
</dbReference>
<evidence type="ECO:0000313" key="2">
    <source>
        <dbReference type="EMBL" id="CAD6186610.1"/>
    </source>
</evidence>
<accession>A0A8S1GZY1</accession>
<protein>
    <recommendedName>
        <fullName evidence="1">EGF-like domain-containing protein</fullName>
    </recommendedName>
</protein>